<proteinExistence type="predicted"/>
<dbReference type="SUPFAM" id="SSF57850">
    <property type="entry name" value="RING/U-box"/>
    <property type="match status" value="1"/>
</dbReference>
<dbReference type="Pfam" id="PF13639">
    <property type="entry name" value="zf-RING_2"/>
    <property type="match status" value="1"/>
</dbReference>
<dbReference type="InterPro" id="IPR001841">
    <property type="entry name" value="Znf_RING"/>
</dbReference>
<keyword evidence="7" id="KW-1185">Reference proteome</keyword>
<dbReference type="Proteomes" id="UP000053732">
    <property type="component" value="Unassembled WGS sequence"/>
</dbReference>
<dbReference type="PANTHER" id="PTHR45931">
    <property type="entry name" value="SI:CH211-59O9.10"/>
    <property type="match status" value="1"/>
</dbReference>
<evidence type="ECO:0000256" key="1">
    <source>
        <dbReference type="ARBA" id="ARBA00022723"/>
    </source>
</evidence>
<dbReference type="InterPro" id="IPR013083">
    <property type="entry name" value="Znf_RING/FYVE/PHD"/>
</dbReference>
<protein>
    <submittedName>
        <fullName evidence="6">Zinc finger, C3HC4 RING-type</fullName>
    </submittedName>
</protein>
<evidence type="ECO:0000313" key="7">
    <source>
        <dbReference type="Proteomes" id="UP000053732"/>
    </source>
</evidence>
<dbReference type="SMART" id="SM00184">
    <property type="entry name" value="RING"/>
    <property type="match status" value="1"/>
</dbReference>
<keyword evidence="2 4" id="KW-0863">Zinc-finger</keyword>
<dbReference type="GO" id="GO:0005634">
    <property type="term" value="C:nucleus"/>
    <property type="evidence" value="ECO:0007669"/>
    <property type="project" value="TreeGrafter"/>
</dbReference>
<evidence type="ECO:0000259" key="5">
    <source>
        <dbReference type="PROSITE" id="PS50089"/>
    </source>
</evidence>
<keyword evidence="3" id="KW-0862">Zinc</keyword>
<dbReference type="GO" id="GO:0061630">
    <property type="term" value="F:ubiquitin protein ligase activity"/>
    <property type="evidence" value="ECO:0007669"/>
    <property type="project" value="TreeGrafter"/>
</dbReference>
<dbReference type="InterPro" id="IPR051834">
    <property type="entry name" value="RING_finger_E3_ligase"/>
</dbReference>
<dbReference type="STRING" id="1429867.A0A0G4NZY2"/>
<name>A0A0G4NZY2_PENC3</name>
<evidence type="ECO:0000256" key="3">
    <source>
        <dbReference type="ARBA" id="ARBA00022833"/>
    </source>
</evidence>
<dbReference type="GO" id="GO:0008270">
    <property type="term" value="F:zinc ion binding"/>
    <property type="evidence" value="ECO:0007669"/>
    <property type="project" value="UniProtKB-KW"/>
</dbReference>
<evidence type="ECO:0000256" key="4">
    <source>
        <dbReference type="PROSITE-ProRule" id="PRU00175"/>
    </source>
</evidence>
<evidence type="ECO:0000313" key="6">
    <source>
        <dbReference type="EMBL" id="CRL19632.1"/>
    </source>
</evidence>
<dbReference type="AlphaFoldDB" id="A0A0G4NZY2"/>
<sequence length="103" mass="11966">MPCYVGSQYAKDDECSLCFEDMTPDSIFRQLPCRHIFHQPCIDKWLCKRDASCPLCRQTFYHLRPSVFAWKSAAIQSHNGDNVASQSRGTFVHRCKRLLHLES</sequence>
<reference evidence="6 7" key="1">
    <citation type="journal article" date="2014" name="Nat. Commun.">
        <title>Multiple recent horizontal transfers of a large genomic region in cheese making fungi.</title>
        <authorList>
            <person name="Cheeseman K."/>
            <person name="Ropars J."/>
            <person name="Renault P."/>
            <person name="Dupont J."/>
            <person name="Gouzy J."/>
            <person name="Branca A."/>
            <person name="Abraham A.L."/>
            <person name="Ceppi M."/>
            <person name="Conseiller E."/>
            <person name="Debuchy R."/>
            <person name="Malagnac F."/>
            <person name="Goarin A."/>
            <person name="Silar P."/>
            <person name="Lacoste S."/>
            <person name="Sallet E."/>
            <person name="Bensimon A."/>
            <person name="Giraud T."/>
            <person name="Brygoo Y."/>
        </authorList>
    </citation>
    <scope>NUCLEOTIDE SEQUENCE [LARGE SCALE GENOMIC DNA]</scope>
    <source>
        <strain evidence="7">FM 013</strain>
    </source>
</reference>
<keyword evidence="1" id="KW-0479">Metal-binding</keyword>
<dbReference type="PROSITE" id="PS50089">
    <property type="entry name" value="ZF_RING_2"/>
    <property type="match status" value="1"/>
</dbReference>
<dbReference type="GO" id="GO:0006511">
    <property type="term" value="P:ubiquitin-dependent protein catabolic process"/>
    <property type="evidence" value="ECO:0007669"/>
    <property type="project" value="TreeGrafter"/>
</dbReference>
<dbReference type="Gene3D" id="3.30.40.10">
    <property type="entry name" value="Zinc/RING finger domain, C3HC4 (zinc finger)"/>
    <property type="match status" value="1"/>
</dbReference>
<gene>
    <name evidence="6" type="ORF">PCAMFM013_S003g000423</name>
</gene>
<dbReference type="PANTHER" id="PTHR45931:SF3">
    <property type="entry name" value="RING ZINC FINGER-CONTAINING PROTEIN"/>
    <property type="match status" value="1"/>
</dbReference>
<feature type="domain" description="RING-type" evidence="5">
    <location>
        <begin position="15"/>
        <end position="57"/>
    </location>
</feature>
<dbReference type="EMBL" id="HG793136">
    <property type="protein sequence ID" value="CRL19632.1"/>
    <property type="molecule type" value="Genomic_DNA"/>
</dbReference>
<evidence type="ECO:0000256" key="2">
    <source>
        <dbReference type="ARBA" id="ARBA00022771"/>
    </source>
</evidence>
<organism evidence="6 7">
    <name type="scientific">Penicillium camemberti (strain FM 013)</name>
    <dbReference type="NCBI Taxonomy" id="1429867"/>
    <lineage>
        <taxon>Eukaryota</taxon>
        <taxon>Fungi</taxon>
        <taxon>Dikarya</taxon>
        <taxon>Ascomycota</taxon>
        <taxon>Pezizomycotina</taxon>
        <taxon>Eurotiomycetes</taxon>
        <taxon>Eurotiomycetidae</taxon>
        <taxon>Eurotiales</taxon>
        <taxon>Aspergillaceae</taxon>
        <taxon>Penicillium</taxon>
    </lineage>
</organism>
<accession>A0A0G4NZY2</accession>